<gene>
    <name evidence="2" type="ORF">CVD27_04335</name>
</gene>
<evidence type="ECO:0000313" key="3">
    <source>
        <dbReference type="Proteomes" id="UP000234950"/>
    </source>
</evidence>
<keyword evidence="2" id="KW-0808">Transferase</keyword>
<dbReference type="Proteomes" id="UP000234950">
    <property type="component" value="Unassembled WGS sequence"/>
</dbReference>
<keyword evidence="3" id="KW-1185">Reference proteome</keyword>
<dbReference type="EMBL" id="PGVE01000017">
    <property type="protein sequence ID" value="PLS08621.1"/>
    <property type="molecule type" value="Genomic_DNA"/>
</dbReference>
<dbReference type="Gene3D" id="3.40.630.30">
    <property type="match status" value="1"/>
</dbReference>
<protein>
    <submittedName>
        <fullName evidence="2">GNAT family N-acetyltransferase</fullName>
    </submittedName>
</protein>
<dbReference type="GO" id="GO:0016747">
    <property type="term" value="F:acyltransferase activity, transferring groups other than amino-acyl groups"/>
    <property type="evidence" value="ECO:0007669"/>
    <property type="project" value="InterPro"/>
</dbReference>
<dbReference type="CDD" id="cd04301">
    <property type="entry name" value="NAT_SF"/>
    <property type="match status" value="1"/>
</dbReference>
<dbReference type="PROSITE" id="PS51186">
    <property type="entry name" value="GNAT"/>
    <property type="match status" value="1"/>
</dbReference>
<dbReference type="Pfam" id="PF00583">
    <property type="entry name" value="Acetyltransf_1"/>
    <property type="match status" value="1"/>
</dbReference>
<accession>A0A2N5HSW2</accession>
<sequence>MSVIVKLADKIEVATSHRLMLEAFEEYRNMEVPSSAINESLESMLEKYSNGTEKILLCLENDLPLGSLRFLVEGKEIYFMRVSVTPAARGKGLAKSMLTWLEQYAVQSGIAKLKCRVRMSLSKNILLYESLGYKITNEETVINPNGYEVKTVVMEKHLTN</sequence>
<dbReference type="OrthoDB" id="2594246at2"/>
<dbReference type="RefSeq" id="WP_101646638.1">
    <property type="nucleotide sequence ID" value="NZ_PGVE01000017.1"/>
</dbReference>
<evidence type="ECO:0000259" key="1">
    <source>
        <dbReference type="PROSITE" id="PS51186"/>
    </source>
</evidence>
<comment type="caution">
    <text evidence="2">The sequence shown here is derived from an EMBL/GenBank/DDBJ whole genome shotgun (WGS) entry which is preliminary data.</text>
</comment>
<dbReference type="InterPro" id="IPR016181">
    <property type="entry name" value="Acyl_CoA_acyltransferase"/>
</dbReference>
<reference evidence="2 3" key="1">
    <citation type="submission" date="2017-11" db="EMBL/GenBank/DDBJ databases">
        <title>Comparitive Functional Genomics of Dry Heat Resistant strains isolated from the Viking Spacecraft.</title>
        <authorList>
            <person name="Seuylemezian A."/>
            <person name="Cooper K."/>
            <person name="Vaishampayan P."/>
        </authorList>
    </citation>
    <scope>NUCLEOTIDE SEQUENCE [LARGE SCALE GENOMIC DNA]</scope>
    <source>
        <strain evidence="2 3">V32-6</strain>
    </source>
</reference>
<dbReference type="AlphaFoldDB" id="A0A2N5HSW2"/>
<proteinExistence type="predicted"/>
<dbReference type="SUPFAM" id="SSF55729">
    <property type="entry name" value="Acyl-CoA N-acyltransferases (Nat)"/>
    <property type="match status" value="1"/>
</dbReference>
<organism evidence="2 3">
    <name type="scientific">Neobacillus cucumis</name>
    <dbReference type="NCBI Taxonomy" id="1740721"/>
    <lineage>
        <taxon>Bacteria</taxon>
        <taxon>Bacillati</taxon>
        <taxon>Bacillota</taxon>
        <taxon>Bacilli</taxon>
        <taxon>Bacillales</taxon>
        <taxon>Bacillaceae</taxon>
        <taxon>Neobacillus</taxon>
    </lineage>
</organism>
<feature type="domain" description="N-acetyltransferase" evidence="1">
    <location>
        <begin position="11"/>
        <end position="159"/>
    </location>
</feature>
<evidence type="ECO:0000313" key="2">
    <source>
        <dbReference type="EMBL" id="PLS08621.1"/>
    </source>
</evidence>
<name>A0A2N5HSW2_9BACI</name>
<dbReference type="InterPro" id="IPR000182">
    <property type="entry name" value="GNAT_dom"/>
</dbReference>